<dbReference type="EMBL" id="SIXH01000544">
    <property type="protein sequence ID" value="TBO55296.1"/>
    <property type="molecule type" value="Genomic_DNA"/>
</dbReference>
<dbReference type="Proteomes" id="UP000292452">
    <property type="component" value="Unassembled WGS sequence"/>
</dbReference>
<dbReference type="InterPro" id="IPR036890">
    <property type="entry name" value="HATPase_C_sf"/>
</dbReference>
<dbReference type="CDD" id="cd16936">
    <property type="entry name" value="HATPase_RsbW-like"/>
    <property type="match status" value="1"/>
</dbReference>
<dbReference type="AlphaFoldDB" id="A0A4Q9HKQ9"/>
<keyword evidence="1" id="KW-0723">Serine/threonine-protein kinase</keyword>
<proteinExistence type="predicted"/>
<evidence type="ECO:0000313" key="3">
    <source>
        <dbReference type="EMBL" id="TBO55296.1"/>
    </source>
</evidence>
<organism evidence="3 4">
    <name type="scientific">Streptomyces kasugaensis</name>
    <dbReference type="NCBI Taxonomy" id="1946"/>
    <lineage>
        <taxon>Bacteria</taxon>
        <taxon>Bacillati</taxon>
        <taxon>Actinomycetota</taxon>
        <taxon>Actinomycetes</taxon>
        <taxon>Kitasatosporales</taxon>
        <taxon>Streptomycetaceae</taxon>
        <taxon>Streptomyces</taxon>
    </lineage>
</organism>
<keyword evidence="3" id="KW-0067">ATP-binding</keyword>
<evidence type="ECO:0000256" key="1">
    <source>
        <dbReference type="ARBA" id="ARBA00022527"/>
    </source>
</evidence>
<keyword evidence="1" id="KW-0808">Transferase</keyword>
<protein>
    <submittedName>
        <fullName evidence="3">ATP-binding protein</fullName>
    </submittedName>
</protein>
<keyword evidence="3" id="KW-0547">Nucleotide-binding</keyword>
<dbReference type="RefSeq" id="WP_131126106.1">
    <property type="nucleotide sequence ID" value="NZ_SIXH01000544.1"/>
</dbReference>
<feature type="domain" description="Histidine kinase/HSP90-like ATPase" evidence="2">
    <location>
        <begin position="40"/>
        <end position="130"/>
    </location>
</feature>
<accession>A0A4Q9HKQ9</accession>
<comment type="caution">
    <text evidence="3">The sequence shown here is derived from an EMBL/GenBank/DDBJ whole genome shotgun (WGS) entry which is preliminary data.</text>
</comment>
<keyword evidence="4" id="KW-1185">Reference proteome</keyword>
<gene>
    <name evidence="3" type="ORF">EYS09_33995</name>
</gene>
<dbReference type="GO" id="GO:0004674">
    <property type="term" value="F:protein serine/threonine kinase activity"/>
    <property type="evidence" value="ECO:0007669"/>
    <property type="project" value="UniProtKB-KW"/>
</dbReference>
<keyword evidence="1" id="KW-0418">Kinase</keyword>
<dbReference type="GO" id="GO:0005524">
    <property type="term" value="F:ATP binding"/>
    <property type="evidence" value="ECO:0007669"/>
    <property type="project" value="UniProtKB-KW"/>
</dbReference>
<dbReference type="InterPro" id="IPR003594">
    <property type="entry name" value="HATPase_dom"/>
</dbReference>
<name>A0A4Q9HKQ9_STRKA</name>
<dbReference type="SUPFAM" id="SSF55874">
    <property type="entry name" value="ATPase domain of HSP90 chaperone/DNA topoisomerase II/histidine kinase"/>
    <property type="match status" value="1"/>
</dbReference>
<sequence length="211" mass="22638">MVGVEASFCTSDPTPFPQGVTMPAEAQLPSVTHRFPRHRRSAGRARQAFREQAVRWGLDPGLTDTAELLLGELAANAVLAATGPGRQIKVRFGLTEDVLTLEVADAGDGEPVVRDPAVWDEHGRGMVLVAATGRGMGRAPAVRRGEECVGRAQSHPAETIDGALTRNLPSCSSIGRFPNRWSGAAVEGRGQSWQVGTVRRRHPERRGCCGR</sequence>
<dbReference type="PANTHER" id="PTHR35526">
    <property type="entry name" value="ANTI-SIGMA-F FACTOR RSBW-RELATED"/>
    <property type="match status" value="1"/>
</dbReference>
<dbReference type="Gene3D" id="3.30.565.10">
    <property type="entry name" value="Histidine kinase-like ATPase, C-terminal domain"/>
    <property type="match status" value="1"/>
</dbReference>
<reference evidence="3 4" key="1">
    <citation type="submission" date="2019-02" db="EMBL/GenBank/DDBJ databases">
        <title>Draft Genome Sequence of Streptomyces sp. AM-2504, identified by 16S rRNA comparative analysis as a Streptomyces Kasugaensis strain.</title>
        <authorList>
            <person name="Napolioni V."/>
            <person name="Giuliodori A.M."/>
            <person name="Spurio R."/>
            <person name="Fabbretti A."/>
        </authorList>
    </citation>
    <scope>NUCLEOTIDE SEQUENCE [LARGE SCALE GENOMIC DNA]</scope>
    <source>
        <strain evidence="3 4">AM-2504</strain>
    </source>
</reference>
<dbReference type="PANTHER" id="PTHR35526:SF3">
    <property type="entry name" value="ANTI-SIGMA-F FACTOR RSBW"/>
    <property type="match status" value="1"/>
</dbReference>
<dbReference type="Pfam" id="PF13581">
    <property type="entry name" value="HATPase_c_2"/>
    <property type="match status" value="1"/>
</dbReference>
<evidence type="ECO:0000259" key="2">
    <source>
        <dbReference type="Pfam" id="PF13581"/>
    </source>
</evidence>
<evidence type="ECO:0000313" key="4">
    <source>
        <dbReference type="Proteomes" id="UP000292452"/>
    </source>
</evidence>
<dbReference type="InterPro" id="IPR050267">
    <property type="entry name" value="Anti-sigma-factor_SerPK"/>
</dbReference>